<protein>
    <submittedName>
        <fullName evidence="5">(apollo) hypothetical protein</fullName>
    </submittedName>
</protein>
<keyword evidence="2" id="KW-0238">DNA-binding</keyword>
<sequence length="215" mass="24117">MCQNLKTMSYSAIYENFNFEYQKSIEDKDNVVPSSNEKCQKMGVKNETTNLEIQTSNDDREEVESHIQHVFGPSRRCLAWACKACKRKTAAVDRRKAATLRERRRLRKVNAAFEELRIRARAGSGRLPKLEILRAAIQHIERLQAALRAAAVLESESCKTYVEPVASSRAHDESRDTKAECESPFLNGDSGSCGLNSLARLRCIVQALAAKDSAP</sequence>
<dbReference type="InterPro" id="IPR039704">
    <property type="entry name" value="Myogenic_factor"/>
</dbReference>
<accession>A0A8S3WAF4</accession>
<evidence type="ECO:0000259" key="4">
    <source>
        <dbReference type="PROSITE" id="PS50888"/>
    </source>
</evidence>
<dbReference type="SMART" id="SM00520">
    <property type="entry name" value="BASIC"/>
    <property type="match status" value="1"/>
</dbReference>
<dbReference type="GO" id="GO:0007517">
    <property type="term" value="P:muscle organ development"/>
    <property type="evidence" value="ECO:0007669"/>
    <property type="project" value="InterPro"/>
</dbReference>
<evidence type="ECO:0000256" key="3">
    <source>
        <dbReference type="ARBA" id="ARBA00023242"/>
    </source>
</evidence>
<dbReference type="EMBL" id="CAJQZP010000220">
    <property type="protein sequence ID" value="CAG4949487.1"/>
    <property type="molecule type" value="Genomic_DNA"/>
</dbReference>
<dbReference type="Proteomes" id="UP000691718">
    <property type="component" value="Unassembled WGS sequence"/>
</dbReference>
<dbReference type="GO" id="GO:0005634">
    <property type="term" value="C:nucleus"/>
    <property type="evidence" value="ECO:0007669"/>
    <property type="project" value="UniProtKB-SubCell"/>
</dbReference>
<dbReference type="GO" id="GO:0000978">
    <property type="term" value="F:RNA polymerase II cis-regulatory region sequence-specific DNA binding"/>
    <property type="evidence" value="ECO:0007669"/>
    <property type="project" value="TreeGrafter"/>
</dbReference>
<dbReference type="PANTHER" id="PTHR11534">
    <property type="entry name" value="MYOGENIC FACTOR"/>
    <property type="match status" value="1"/>
</dbReference>
<evidence type="ECO:0000256" key="2">
    <source>
        <dbReference type="ARBA" id="ARBA00023125"/>
    </source>
</evidence>
<name>A0A8S3WAF4_PARAO</name>
<dbReference type="FunFam" id="4.10.280.10:FF:000005">
    <property type="entry name" value="Myogenic factor"/>
    <property type="match status" value="1"/>
</dbReference>
<comment type="subcellular location">
    <subcellularLocation>
        <location evidence="1">Nucleus</location>
    </subcellularLocation>
</comment>
<reference evidence="5" key="1">
    <citation type="submission" date="2021-04" db="EMBL/GenBank/DDBJ databases">
        <authorList>
            <person name="Tunstrom K."/>
        </authorList>
    </citation>
    <scope>NUCLEOTIDE SEQUENCE</scope>
</reference>
<dbReference type="SMART" id="SM00353">
    <property type="entry name" value="HLH"/>
    <property type="match status" value="1"/>
</dbReference>
<dbReference type="OrthoDB" id="10049614at2759"/>
<dbReference type="AlphaFoldDB" id="A0A8S3WAF4"/>
<evidence type="ECO:0000256" key="1">
    <source>
        <dbReference type="ARBA" id="ARBA00004123"/>
    </source>
</evidence>
<keyword evidence="3" id="KW-0539">Nucleus</keyword>
<dbReference type="Pfam" id="PF01586">
    <property type="entry name" value="Basic"/>
    <property type="match status" value="1"/>
</dbReference>
<dbReference type="PROSITE" id="PS50888">
    <property type="entry name" value="BHLH"/>
    <property type="match status" value="1"/>
</dbReference>
<dbReference type="Pfam" id="PF00010">
    <property type="entry name" value="HLH"/>
    <property type="match status" value="1"/>
</dbReference>
<evidence type="ECO:0000313" key="5">
    <source>
        <dbReference type="EMBL" id="CAG4949487.1"/>
    </source>
</evidence>
<dbReference type="GO" id="GO:0046983">
    <property type="term" value="F:protein dimerization activity"/>
    <property type="evidence" value="ECO:0007669"/>
    <property type="project" value="InterPro"/>
</dbReference>
<keyword evidence="6" id="KW-1185">Reference proteome</keyword>
<evidence type="ECO:0000313" key="6">
    <source>
        <dbReference type="Proteomes" id="UP000691718"/>
    </source>
</evidence>
<organism evidence="5 6">
    <name type="scientific">Parnassius apollo</name>
    <name type="common">Apollo butterfly</name>
    <name type="synonym">Papilio apollo</name>
    <dbReference type="NCBI Taxonomy" id="110799"/>
    <lineage>
        <taxon>Eukaryota</taxon>
        <taxon>Metazoa</taxon>
        <taxon>Ecdysozoa</taxon>
        <taxon>Arthropoda</taxon>
        <taxon>Hexapoda</taxon>
        <taxon>Insecta</taxon>
        <taxon>Pterygota</taxon>
        <taxon>Neoptera</taxon>
        <taxon>Endopterygota</taxon>
        <taxon>Lepidoptera</taxon>
        <taxon>Glossata</taxon>
        <taxon>Ditrysia</taxon>
        <taxon>Papilionoidea</taxon>
        <taxon>Papilionidae</taxon>
        <taxon>Parnassiinae</taxon>
        <taxon>Parnassini</taxon>
        <taxon>Parnassius</taxon>
        <taxon>Parnassius</taxon>
    </lineage>
</organism>
<dbReference type="GO" id="GO:0045663">
    <property type="term" value="P:positive regulation of myoblast differentiation"/>
    <property type="evidence" value="ECO:0007669"/>
    <property type="project" value="TreeGrafter"/>
</dbReference>
<dbReference type="GO" id="GO:0000981">
    <property type="term" value="F:DNA-binding transcription factor activity, RNA polymerase II-specific"/>
    <property type="evidence" value="ECO:0007669"/>
    <property type="project" value="TreeGrafter"/>
</dbReference>
<dbReference type="InterPro" id="IPR011598">
    <property type="entry name" value="bHLH_dom"/>
</dbReference>
<dbReference type="PANTHER" id="PTHR11534:SF9">
    <property type="entry name" value="MYOGENIC-DETERMINATION PROTEIN"/>
    <property type="match status" value="1"/>
</dbReference>
<gene>
    <name evidence="5" type="ORF">PAPOLLO_LOCUS4031</name>
</gene>
<dbReference type="InterPro" id="IPR002546">
    <property type="entry name" value="MyoD_N"/>
</dbReference>
<feature type="domain" description="BHLH" evidence="4">
    <location>
        <begin position="93"/>
        <end position="143"/>
    </location>
</feature>
<comment type="caution">
    <text evidence="5">The sequence shown here is derived from an EMBL/GenBank/DDBJ whole genome shotgun (WGS) entry which is preliminary data.</text>
</comment>
<proteinExistence type="predicted"/>